<comment type="caution">
    <text evidence="2">The sequence shown here is derived from an EMBL/GenBank/DDBJ whole genome shotgun (WGS) entry which is preliminary data.</text>
</comment>
<dbReference type="Gene3D" id="1.20.1600.10">
    <property type="entry name" value="Outer membrane efflux proteins (OEP)"/>
    <property type="match status" value="1"/>
</dbReference>
<dbReference type="PANTHER" id="PTHR30203:SF24">
    <property type="entry name" value="BLR4935 PROTEIN"/>
    <property type="match status" value="1"/>
</dbReference>
<dbReference type="Pfam" id="PF02321">
    <property type="entry name" value="OEP"/>
    <property type="match status" value="1"/>
</dbReference>
<accession>A0A0B2UAG2</accession>
<evidence type="ECO:0000313" key="3">
    <source>
        <dbReference type="Proteomes" id="UP000031012"/>
    </source>
</evidence>
<evidence type="ECO:0000256" key="1">
    <source>
        <dbReference type="ARBA" id="ARBA00007613"/>
    </source>
</evidence>
<gene>
    <name evidence="2" type="ORF">DH17_09895</name>
</gene>
<protein>
    <submittedName>
        <fullName evidence="2">RND transporter</fullName>
    </submittedName>
</protein>
<organism evidence="2 3">
    <name type="scientific">Acinetobacter oleivorans</name>
    <dbReference type="NCBI Taxonomy" id="1148157"/>
    <lineage>
        <taxon>Bacteria</taxon>
        <taxon>Pseudomonadati</taxon>
        <taxon>Pseudomonadota</taxon>
        <taxon>Gammaproteobacteria</taxon>
        <taxon>Moraxellales</taxon>
        <taxon>Moraxellaceae</taxon>
        <taxon>Acinetobacter</taxon>
    </lineage>
</organism>
<dbReference type="SUPFAM" id="SSF56954">
    <property type="entry name" value="Outer membrane efflux proteins (OEP)"/>
    <property type="match status" value="1"/>
</dbReference>
<proteinExistence type="inferred from homology"/>
<dbReference type="Proteomes" id="UP000031012">
    <property type="component" value="Unassembled WGS sequence"/>
</dbReference>
<dbReference type="PANTHER" id="PTHR30203">
    <property type="entry name" value="OUTER MEMBRANE CATION EFFLUX PROTEIN"/>
    <property type="match status" value="1"/>
</dbReference>
<sequence length="471" mass="53496">MSSIFSNRVSSTSHLESNIQITLKNFLTISSLSIAMLLVGQVTMAQSDIQQERYIQKAAFTFEQALEQVQKYQSQQGIWQAQQQMAEANLKQSRLWANPSLSIEQRGFQSDQEKELAIGISQPLDIFGQRKAAQNLAKVEISKTDLAEQRYKAELDLIVKYFWSQVALLELEKSLIGEQLSVSQENLLASEKRYQAGSIAQVDVDRVRMSHLENQRLYQQVSLKLNIAKQQLVNLWGGGSSQFQLLQSPNQLWALAANIEPSQDSQNNLLERSFQLNSLAQQANIQQLKAKAKPLPTVTLGVNNTRSPEQSTDNQIRLGVAIPLNLFNRQQYGIKIAQAKQELSQRQQSFYQKQNQIDIEALISELKGLQMQFKQLSDQQVPLAIQVQQKTLQGFRLGKFAVTDVQQATMQLQDVRLRKVELLKQAWQNSIEIQSLRLGLEPEQIMAKDALMQLNQRAWQQSQTFPTQAGE</sequence>
<evidence type="ECO:0000313" key="2">
    <source>
        <dbReference type="EMBL" id="KHN68021.1"/>
    </source>
</evidence>
<comment type="similarity">
    <text evidence="1">Belongs to the outer membrane factor (OMF) (TC 1.B.17) family.</text>
</comment>
<dbReference type="InterPro" id="IPR003423">
    <property type="entry name" value="OMP_efflux"/>
</dbReference>
<dbReference type="EMBL" id="JHQK01000003">
    <property type="protein sequence ID" value="KHN68021.1"/>
    <property type="molecule type" value="Genomic_DNA"/>
</dbReference>
<name>A0A0B2UAG2_9GAMM</name>
<dbReference type="InterPro" id="IPR010131">
    <property type="entry name" value="MdtP/NodT-like"/>
</dbReference>
<dbReference type="AlphaFoldDB" id="A0A0B2UAG2"/>
<reference evidence="2 3" key="1">
    <citation type="submission" date="2014-03" db="EMBL/GenBank/DDBJ databases">
        <title>Genome sequence of the diesel-degrader and plant-growth promoter Acinetobacter oleivorans PF-1 isolated from the roots of poplar tree.</title>
        <authorList>
            <person name="Gkorezis P."/>
            <person name="van Hamme J."/>
            <person name="Rineau F."/>
            <person name="Vangronsveld J."/>
            <person name="Francetti A."/>
        </authorList>
    </citation>
    <scope>NUCLEOTIDE SEQUENCE [LARGE SCALE GENOMIC DNA]</scope>
    <source>
        <strain evidence="2 3">PF1</strain>
    </source>
</reference>
<dbReference type="GO" id="GO:0015562">
    <property type="term" value="F:efflux transmembrane transporter activity"/>
    <property type="evidence" value="ECO:0007669"/>
    <property type="project" value="InterPro"/>
</dbReference>